<accession>A0A5C2RLC5</accession>
<dbReference type="InterPro" id="IPR012337">
    <property type="entry name" value="RNaseH-like_sf"/>
</dbReference>
<keyword evidence="3" id="KW-1185">Reference proteome</keyword>
<dbReference type="EMBL" id="ML122391">
    <property type="protein sequence ID" value="RPD52207.1"/>
    <property type="molecule type" value="Genomic_DNA"/>
</dbReference>
<dbReference type="AlphaFoldDB" id="A0A5C2RLC5"/>
<evidence type="ECO:0000313" key="2">
    <source>
        <dbReference type="EMBL" id="RPD52207.1"/>
    </source>
</evidence>
<evidence type="ECO:0000313" key="3">
    <source>
        <dbReference type="Proteomes" id="UP000313359"/>
    </source>
</evidence>
<name>A0A5C2RLC5_9APHY</name>
<reference evidence="1" key="1">
    <citation type="journal article" date="2018" name="Genome Biol. Evol.">
        <title>Genomics and development of Lentinus tigrinus, a white-rot wood-decaying mushroom with dimorphic fruiting bodies.</title>
        <authorList>
            <person name="Wu B."/>
            <person name="Xu Z."/>
            <person name="Knudson A."/>
            <person name="Carlson A."/>
            <person name="Chen N."/>
            <person name="Kovaka S."/>
            <person name="LaButti K."/>
            <person name="Lipzen A."/>
            <person name="Pennachio C."/>
            <person name="Riley R."/>
            <person name="Schakwitz W."/>
            <person name="Umezawa K."/>
            <person name="Ohm R.A."/>
            <person name="Grigoriev I.V."/>
            <person name="Nagy L.G."/>
            <person name="Gibbons J."/>
            <person name="Hibbett D."/>
        </authorList>
    </citation>
    <scope>NUCLEOTIDE SEQUENCE [LARGE SCALE GENOMIC DNA]</scope>
    <source>
        <strain evidence="1">ALCF2SS1-6</strain>
    </source>
</reference>
<gene>
    <name evidence="1" type="ORF">L227DRAFT_470755</name>
    <name evidence="2" type="ORF">L227DRAFT_478413</name>
</gene>
<proteinExistence type="predicted"/>
<evidence type="ECO:0000313" key="1">
    <source>
        <dbReference type="EMBL" id="RPD52124.1"/>
    </source>
</evidence>
<feature type="non-terminal residue" evidence="1">
    <location>
        <position position="121"/>
    </location>
</feature>
<dbReference type="EMBL" id="ML122425">
    <property type="protein sequence ID" value="RPD52124.1"/>
    <property type="molecule type" value="Genomic_DNA"/>
</dbReference>
<protein>
    <recommendedName>
        <fullName evidence="4">hAT-like transposase RNase-H fold domain-containing protein</fullName>
    </recommendedName>
</protein>
<feature type="non-terminal residue" evidence="1">
    <location>
        <position position="1"/>
    </location>
</feature>
<organism evidence="1 3">
    <name type="scientific">Lentinus tigrinus ALCF2SS1-6</name>
    <dbReference type="NCBI Taxonomy" id="1328759"/>
    <lineage>
        <taxon>Eukaryota</taxon>
        <taxon>Fungi</taxon>
        <taxon>Dikarya</taxon>
        <taxon>Basidiomycota</taxon>
        <taxon>Agaricomycotina</taxon>
        <taxon>Agaricomycetes</taxon>
        <taxon>Polyporales</taxon>
        <taxon>Polyporaceae</taxon>
        <taxon>Lentinus</taxon>
    </lineage>
</organism>
<dbReference type="SUPFAM" id="SSF53098">
    <property type="entry name" value="Ribonuclease H-like"/>
    <property type="match status" value="1"/>
</dbReference>
<dbReference type="Proteomes" id="UP000313359">
    <property type="component" value="Unassembled WGS sequence"/>
</dbReference>
<sequence>RDSGLRAYELSEREWEILTQLRDVLKIFKHATLFFSSGTPNLAKVIHAMDHIDTVLTNQIRDEKIDSALRSALTLGKNVLNHYYKLSDLSATYRIALMLHPSYKDVYFKDAGWPTLWITNA</sequence>
<dbReference type="OrthoDB" id="2792018at2759"/>
<evidence type="ECO:0008006" key="4">
    <source>
        <dbReference type="Google" id="ProtNLM"/>
    </source>
</evidence>